<feature type="compositionally biased region" description="Polar residues" evidence="1">
    <location>
        <begin position="248"/>
        <end position="259"/>
    </location>
</feature>
<organism evidence="3 4">
    <name type="scientific">Sphenodon punctatus</name>
    <name type="common">Tuatara</name>
    <name type="synonym">Hatteria punctata</name>
    <dbReference type="NCBI Taxonomy" id="8508"/>
    <lineage>
        <taxon>Eukaryota</taxon>
        <taxon>Metazoa</taxon>
        <taxon>Chordata</taxon>
        <taxon>Craniata</taxon>
        <taxon>Vertebrata</taxon>
        <taxon>Euteleostomi</taxon>
        <taxon>Lepidosauria</taxon>
        <taxon>Sphenodontia</taxon>
        <taxon>Sphenodontidae</taxon>
        <taxon>Sphenodon</taxon>
    </lineage>
</organism>
<dbReference type="InterPro" id="IPR029064">
    <property type="entry name" value="Ribosomal_eL30-like_sf"/>
</dbReference>
<reference evidence="3" key="1">
    <citation type="submission" date="2025-08" db="UniProtKB">
        <authorList>
            <consortium name="Ensembl"/>
        </authorList>
    </citation>
    <scope>IDENTIFICATION</scope>
</reference>
<feature type="compositionally biased region" description="Basic and acidic residues" evidence="1">
    <location>
        <begin position="74"/>
        <end position="91"/>
    </location>
</feature>
<dbReference type="GO" id="GO:0001682">
    <property type="term" value="P:tRNA 5'-leader removal"/>
    <property type="evidence" value="ECO:0007669"/>
    <property type="project" value="InterPro"/>
</dbReference>
<feature type="domain" description="Ribosomal protein eL8/eL30/eS12/Gadd45" evidence="2">
    <location>
        <begin position="105"/>
        <end position="184"/>
    </location>
</feature>
<evidence type="ECO:0000313" key="3">
    <source>
        <dbReference type="Ensembl" id="ENSSPUP00000006845.1"/>
    </source>
</evidence>
<dbReference type="SUPFAM" id="SSF55315">
    <property type="entry name" value="L30e-like"/>
    <property type="match status" value="1"/>
</dbReference>
<evidence type="ECO:0000256" key="1">
    <source>
        <dbReference type="SAM" id="MobiDB-lite"/>
    </source>
</evidence>
<dbReference type="GO" id="GO:0000172">
    <property type="term" value="C:ribonuclease MRP complex"/>
    <property type="evidence" value="ECO:0007669"/>
    <property type="project" value="InterPro"/>
</dbReference>
<dbReference type="InterPro" id="IPR042848">
    <property type="entry name" value="Rpp38"/>
</dbReference>
<dbReference type="Pfam" id="PF01248">
    <property type="entry name" value="Ribosomal_L7Ae"/>
    <property type="match status" value="1"/>
</dbReference>
<dbReference type="GO" id="GO:0001650">
    <property type="term" value="C:fibrillar center"/>
    <property type="evidence" value="ECO:0007669"/>
    <property type="project" value="TreeGrafter"/>
</dbReference>
<feature type="region of interest" description="Disordered" evidence="1">
    <location>
        <begin position="233"/>
        <end position="284"/>
    </location>
</feature>
<keyword evidence="4" id="KW-1185">Reference proteome</keyword>
<dbReference type="Ensembl" id="ENSSPUT00000007281.1">
    <property type="protein sequence ID" value="ENSSPUP00000006845.1"/>
    <property type="gene ID" value="ENSSPUG00000005237.1"/>
</dbReference>
<dbReference type="InterPro" id="IPR004038">
    <property type="entry name" value="Ribosomal_eL8/eL30/eS12/Gad45"/>
</dbReference>
<dbReference type="OMA" id="HVPWLQG"/>
<evidence type="ECO:0000313" key="4">
    <source>
        <dbReference type="Proteomes" id="UP000694392"/>
    </source>
</evidence>
<reference evidence="3" key="2">
    <citation type="submission" date="2025-09" db="UniProtKB">
        <authorList>
            <consortium name="Ensembl"/>
        </authorList>
    </citation>
    <scope>IDENTIFICATION</scope>
</reference>
<name>A0A8D0GJI8_SPHPU</name>
<feature type="compositionally biased region" description="Basic residues" evidence="1">
    <location>
        <begin position="271"/>
        <end position="284"/>
    </location>
</feature>
<dbReference type="GeneTree" id="ENSGT00390000007526"/>
<evidence type="ECO:0000259" key="2">
    <source>
        <dbReference type="Pfam" id="PF01248"/>
    </source>
</evidence>
<proteinExistence type="predicted"/>
<dbReference type="PANTHER" id="PTHR46948">
    <property type="entry name" value="RIBONUCLEASE P PROTEIN SUBUNIT P38"/>
    <property type="match status" value="1"/>
</dbReference>
<dbReference type="PANTHER" id="PTHR46948:SF1">
    <property type="entry name" value="RIBONUCLEASE P PROTEIN SUBUNIT P38"/>
    <property type="match status" value="1"/>
</dbReference>
<dbReference type="AlphaFoldDB" id="A0A8D0GJI8"/>
<dbReference type="GO" id="GO:0005655">
    <property type="term" value="C:nucleolar ribonuclease P complex"/>
    <property type="evidence" value="ECO:0007669"/>
    <property type="project" value="InterPro"/>
</dbReference>
<dbReference type="GO" id="GO:0004526">
    <property type="term" value="F:ribonuclease P activity"/>
    <property type="evidence" value="ECO:0007669"/>
    <property type="project" value="TreeGrafter"/>
</dbReference>
<sequence length="284" mass="31875">MGAMPVVPAGKGSARKAKQIAVKTSLNNPYAIKWHMLEGEDMQFILQTLEEGMKHIGFKKNETPKRKKRPTAKKPMEEKCHVSGRKCQRENEVEDTQEQGWTDTNTRKQLAIGINEVTRALERNILLLVLVCKSAKPAMITSHLIQLSASRAVPACQVPRLSESIAPILGLKSVLALGFKKNSDTFTEVVETIIPRVPVLDIPWIHHGTKQSMLGEDTEPIETQDVELMETEVKELSQSHKRKRTESNRQLSSNISLQSLKIKKLVPNPNKIRKPPKSKKSVSK</sequence>
<dbReference type="GO" id="GO:0033204">
    <property type="term" value="F:ribonuclease P RNA binding"/>
    <property type="evidence" value="ECO:0007669"/>
    <property type="project" value="TreeGrafter"/>
</dbReference>
<dbReference type="Proteomes" id="UP000694392">
    <property type="component" value="Unplaced"/>
</dbReference>
<accession>A0A8D0GJI8</accession>
<feature type="region of interest" description="Disordered" evidence="1">
    <location>
        <begin position="59"/>
        <end position="101"/>
    </location>
</feature>
<protein>
    <recommendedName>
        <fullName evidence="2">Ribosomal protein eL8/eL30/eS12/Gadd45 domain-containing protein</fullName>
    </recommendedName>
</protein>
<dbReference type="Gene3D" id="3.30.1330.30">
    <property type="match status" value="1"/>
</dbReference>